<comment type="pathway">
    <text evidence="1">Bacterial outer membrane biogenesis; LPS O-antigen biosynthesis.</text>
</comment>
<dbReference type="InterPro" id="IPR036291">
    <property type="entry name" value="NAD(P)-bd_dom_sf"/>
</dbReference>
<feature type="domain" description="NAD-dependent epimerase/dehydratase" evidence="3">
    <location>
        <begin position="176"/>
        <end position="285"/>
    </location>
</feature>
<dbReference type="PANTHER" id="PTHR43000">
    <property type="entry name" value="DTDP-D-GLUCOSE 4,6-DEHYDRATASE-RELATED"/>
    <property type="match status" value="1"/>
</dbReference>
<comment type="similarity">
    <text evidence="2">Belongs to the NAD(P)-dependent epimerase/dehydratase family.</text>
</comment>
<evidence type="ECO:0000313" key="6">
    <source>
        <dbReference type="Proteomes" id="UP000249282"/>
    </source>
</evidence>
<gene>
    <name evidence="5" type="ORF">DI542_02605</name>
</gene>
<dbReference type="PRINTS" id="PR01713">
    <property type="entry name" value="NUCEPIMERASE"/>
</dbReference>
<evidence type="ECO:0000256" key="2">
    <source>
        <dbReference type="ARBA" id="ARBA00007637"/>
    </source>
</evidence>
<dbReference type="AlphaFoldDB" id="A0A2W5RWI4"/>
<evidence type="ECO:0000259" key="3">
    <source>
        <dbReference type="Pfam" id="PF01370"/>
    </source>
</evidence>
<dbReference type="Pfam" id="PF01370">
    <property type="entry name" value="Epimerase"/>
    <property type="match status" value="1"/>
</dbReference>
<dbReference type="InterPro" id="IPR016040">
    <property type="entry name" value="NAD(P)-bd_dom"/>
</dbReference>
<evidence type="ECO:0000256" key="1">
    <source>
        <dbReference type="ARBA" id="ARBA00005125"/>
    </source>
</evidence>
<dbReference type="Gene3D" id="3.40.50.720">
    <property type="entry name" value="NAD(P)-binding Rossmann-like Domain"/>
    <property type="match status" value="1"/>
</dbReference>
<dbReference type="InterPro" id="IPR001509">
    <property type="entry name" value="Epimerase_deHydtase"/>
</dbReference>
<evidence type="ECO:0000259" key="4">
    <source>
        <dbReference type="Pfam" id="PF16363"/>
    </source>
</evidence>
<dbReference type="Pfam" id="PF16363">
    <property type="entry name" value="GDP_Man_Dehyd"/>
    <property type="match status" value="1"/>
</dbReference>
<reference evidence="5 6" key="1">
    <citation type="submission" date="2017-11" db="EMBL/GenBank/DDBJ databases">
        <title>Infants hospitalized years apart are colonized by the same room-sourced microbial strains.</title>
        <authorList>
            <person name="Brooks B."/>
            <person name="Olm M.R."/>
            <person name="Firek B.A."/>
            <person name="Baker R."/>
            <person name="Thomas B.C."/>
            <person name="Morowitz M.J."/>
            <person name="Banfield J.F."/>
        </authorList>
    </citation>
    <scope>NUCLEOTIDE SEQUENCE [LARGE SCALE GENOMIC DNA]</scope>
    <source>
        <strain evidence="5">S2_003_000_R3_20</strain>
    </source>
</reference>
<name>A0A2W5RWI4_ACIJO</name>
<organism evidence="5 6">
    <name type="scientific">Acinetobacter johnsonii</name>
    <dbReference type="NCBI Taxonomy" id="40214"/>
    <lineage>
        <taxon>Bacteria</taxon>
        <taxon>Pseudomonadati</taxon>
        <taxon>Pseudomonadota</taxon>
        <taxon>Gammaproteobacteria</taxon>
        <taxon>Moraxellales</taxon>
        <taxon>Moraxellaceae</taxon>
        <taxon>Acinetobacter</taxon>
    </lineage>
</organism>
<dbReference type="RefSeq" id="WP_348927550.1">
    <property type="nucleotide sequence ID" value="NZ_JBEABS010000005.1"/>
</dbReference>
<comment type="caution">
    <text evidence="5">The sequence shown here is derived from an EMBL/GenBank/DDBJ whole genome shotgun (WGS) entry which is preliminary data.</text>
</comment>
<proteinExistence type="inferred from homology"/>
<dbReference type="SUPFAM" id="SSF51735">
    <property type="entry name" value="NAD(P)-binding Rossmann-fold domains"/>
    <property type="match status" value="1"/>
</dbReference>
<accession>A0A2W5RWI4</accession>
<feature type="domain" description="NAD(P)-binding" evidence="4">
    <location>
        <begin position="4"/>
        <end position="149"/>
    </location>
</feature>
<dbReference type="Proteomes" id="UP000249282">
    <property type="component" value="Unassembled WGS sequence"/>
</dbReference>
<protein>
    <submittedName>
        <fullName evidence="5">Epimerase</fullName>
    </submittedName>
</protein>
<evidence type="ECO:0000313" key="5">
    <source>
        <dbReference type="EMBL" id="PZQ93152.1"/>
    </source>
</evidence>
<sequence>MKVLITGGAGFIGSNLALKLIDLGHEITILDNLNKQIHGDDPEKTSELYQSVKNKVKFIYGSVCDEQRLIEAVNGQDAIVHLAAETGTGQSMYEVKRYVDVNIGGTALLLDILTNQQHTIKKVVVASSRAIYGEGKYLSHETGVVYPDSRKQENLEKGIYDPICEVSGQPLNLLATDEDSKIHPSSIYGITKQNQEQMVMVSCAANGIAASALRYQNVYGPGQSLKNPYTGILSIFSTSILNGNNISIFEDGLESRDFVYIDDVVDATILALTKDTANGEVFGIGSGIPTSVKEVADKLIKSYGAAIEVKITGNYRIGDIRHNYACLKKSKQLLGYEPKVSFEQGITNFTNWVKSQEIGNDLYQQSINELKSRGLYK</sequence>
<dbReference type="EMBL" id="QFQJ01000007">
    <property type="protein sequence ID" value="PZQ93152.1"/>
    <property type="molecule type" value="Genomic_DNA"/>
</dbReference>